<evidence type="ECO:0000313" key="2">
    <source>
        <dbReference type="EMBL" id="GAG31967.1"/>
    </source>
</evidence>
<evidence type="ECO:0000259" key="1">
    <source>
        <dbReference type="PROSITE" id="PS50022"/>
    </source>
</evidence>
<organism evidence="2">
    <name type="scientific">marine sediment metagenome</name>
    <dbReference type="NCBI Taxonomy" id="412755"/>
    <lineage>
        <taxon>unclassified sequences</taxon>
        <taxon>metagenomes</taxon>
        <taxon>ecological metagenomes</taxon>
    </lineage>
</organism>
<dbReference type="Gene3D" id="2.60.120.260">
    <property type="entry name" value="Galactose-binding domain-like"/>
    <property type="match status" value="1"/>
</dbReference>
<dbReference type="PROSITE" id="PS50022">
    <property type="entry name" value="FA58C_3"/>
    <property type="match status" value="1"/>
</dbReference>
<proteinExistence type="predicted"/>
<gene>
    <name evidence="2" type="ORF">S01H1_61170</name>
</gene>
<name>X0X995_9ZZZZ</name>
<dbReference type="InterPro" id="IPR008979">
    <property type="entry name" value="Galactose-bd-like_sf"/>
</dbReference>
<dbReference type="SUPFAM" id="SSF49785">
    <property type="entry name" value="Galactose-binding domain-like"/>
    <property type="match status" value="1"/>
</dbReference>
<protein>
    <recommendedName>
        <fullName evidence="1">F5/8 type C domain-containing protein</fullName>
    </recommendedName>
</protein>
<dbReference type="EMBL" id="BARS01040096">
    <property type="protein sequence ID" value="GAG31967.1"/>
    <property type="molecule type" value="Genomic_DNA"/>
</dbReference>
<accession>X0X995</accession>
<reference evidence="2" key="1">
    <citation type="journal article" date="2014" name="Front. Microbiol.">
        <title>High frequency of phylogenetically diverse reductive dehalogenase-homologous genes in deep subseafloor sedimentary metagenomes.</title>
        <authorList>
            <person name="Kawai M."/>
            <person name="Futagami T."/>
            <person name="Toyoda A."/>
            <person name="Takaki Y."/>
            <person name="Nishi S."/>
            <person name="Hori S."/>
            <person name="Arai W."/>
            <person name="Tsubouchi T."/>
            <person name="Morono Y."/>
            <person name="Uchiyama I."/>
            <person name="Ito T."/>
            <person name="Fujiyama A."/>
            <person name="Inagaki F."/>
            <person name="Takami H."/>
        </authorList>
    </citation>
    <scope>NUCLEOTIDE SEQUENCE</scope>
    <source>
        <strain evidence="2">Expedition CK06-06</strain>
    </source>
</reference>
<dbReference type="AlphaFoldDB" id="X0X995"/>
<comment type="caution">
    <text evidence="2">The sequence shown here is derived from an EMBL/GenBank/DDBJ whole genome shotgun (WGS) entry which is preliminary data.</text>
</comment>
<dbReference type="InterPro" id="IPR000421">
    <property type="entry name" value="FA58C"/>
</dbReference>
<feature type="domain" description="F5/8 type C" evidence="1">
    <location>
        <begin position="10"/>
        <end position="124"/>
    </location>
</feature>
<sequence length="184" mass="20516">SYITAIKNSQKSVKINLGSDKVLTSQLNSKASASVASDQAQKVVDGDILDHSSWTGKNYPCWLRLDFEMLSQVSGVKIFSGCLAYAYYPSTEGSVKDFELQYLDGGKWKRAMPPIKDSPRFTGEDPEFGIEYKFDPVVTNSIRLYITGTNDPGTRVSSPKIPIVPEQERSVHIREIKIYGIEVQ</sequence>
<feature type="non-terminal residue" evidence="2">
    <location>
        <position position="1"/>
    </location>
</feature>